<proteinExistence type="inferred from homology"/>
<dbReference type="RefSeq" id="WP_309800949.1">
    <property type="nucleotide sequence ID" value="NZ_JAVDPW010000013.1"/>
</dbReference>
<evidence type="ECO:0000256" key="3">
    <source>
        <dbReference type="SAM" id="SignalP"/>
    </source>
</evidence>
<organism evidence="5 6">
    <name type="scientific">Inquilinus ginsengisoli</name>
    <dbReference type="NCBI Taxonomy" id="363840"/>
    <lineage>
        <taxon>Bacteria</taxon>
        <taxon>Pseudomonadati</taxon>
        <taxon>Pseudomonadota</taxon>
        <taxon>Alphaproteobacteria</taxon>
        <taxon>Rhodospirillales</taxon>
        <taxon>Rhodospirillaceae</taxon>
        <taxon>Inquilinus</taxon>
    </lineage>
</organism>
<dbReference type="SUPFAM" id="SSF53850">
    <property type="entry name" value="Periplasmic binding protein-like II"/>
    <property type="match status" value="1"/>
</dbReference>
<evidence type="ECO:0000256" key="2">
    <source>
        <dbReference type="ARBA" id="ARBA00005695"/>
    </source>
</evidence>
<reference evidence="5 6" key="1">
    <citation type="submission" date="2023-07" db="EMBL/GenBank/DDBJ databases">
        <title>Sorghum-associated microbial communities from plants grown in Nebraska, USA.</title>
        <authorList>
            <person name="Schachtman D."/>
        </authorList>
    </citation>
    <scope>NUCLEOTIDE SEQUENCE [LARGE SCALE GENOMIC DNA]</scope>
    <source>
        <strain evidence="5 6">584</strain>
    </source>
</reference>
<dbReference type="PIRSF" id="PIRSF002741">
    <property type="entry name" value="MppA"/>
    <property type="match status" value="1"/>
</dbReference>
<dbReference type="Gene3D" id="3.90.76.10">
    <property type="entry name" value="Dipeptide-binding Protein, Domain 1"/>
    <property type="match status" value="1"/>
</dbReference>
<dbReference type="InterPro" id="IPR039424">
    <property type="entry name" value="SBP_5"/>
</dbReference>
<dbReference type="PANTHER" id="PTHR30290:SF81">
    <property type="entry name" value="OLIGOPEPTIDE-BINDING PROTEIN OPPA"/>
    <property type="match status" value="1"/>
</dbReference>
<dbReference type="PROSITE" id="PS51257">
    <property type="entry name" value="PROKAR_LIPOPROTEIN"/>
    <property type="match status" value="1"/>
</dbReference>
<dbReference type="CDD" id="cd00995">
    <property type="entry name" value="PBP2_NikA_DppA_OppA_like"/>
    <property type="match status" value="1"/>
</dbReference>
<dbReference type="Gene3D" id="3.40.190.10">
    <property type="entry name" value="Periplasmic binding protein-like II"/>
    <property type="match status" value="1"/>
</dbReference>
<evidence type="ECO:0000259" key="4">
    <source>
        <dbReference type="Pfam" id="PF00496"/>
    </source>
</evidence>
<evidence type="ECO:0000256" key="1">
    <source>
        <dbReference type="ARBA" id="ARBA00004418"/>
    </source>
</evidence>
<sequence length="571" mass="61882">MRLHDPIPAGPVLRRPRPLALPTLALVLGALACGPAARAQDALPDGTTPATDLSQIPATAKARKDTVVGAISAPQGVFNPYFFTNGWDENVTEVIFGRLVNYDSQGKLIPEQAESWTVSPDNLVYTIKLRPGLTYSDGSPVTAEDVAFTLTVAYDPTLESEFDITPAAIAGGPEYKTGKADSISGLKVIDAQTIQVTTTSPGAKTLYLIGGPVLSKAHYGKGFARGQLDGIRALGGDPLGAGSYVFDKYLPGQEVRFHANPNYFRGKPEVEHFIYRITQDTTKLQLFQTGETDYDGFSVSQDNIDTLQSLGFADINLYGSSDYSMIEFNPKDPLLRDPRVRHALTYGLDRQTLVTVVYQGYGQVATQPIAPISWAYDPDGIEPFAFDPAKAAALLDEAGWKPGPDGIRAKDGQRLSLTLLATKSLINDALIPIAKENYKAIGVDLVPEVSDFSALLAKRKAGNYDLATFRTSGLSDPHDGVEDFLPTGEVGRLGYHNDEVERLILEGNATLDPEKRKPIYHKLYQALAEDPPVIYLAYRKILSAADGRVSGFKPDIYNGIIASLPNLKIVH</sequence>
<feature type="chain" id="PRO_5045252592" evidence="3">
    <location>
        <begin position="40"/>
        <end position="571"/>
    </location>
</feature>
<dbReference type="PANTHER" id="PTHR30290">
    <property type="entry name" value="PERIPLASMIC BINDING COMPONENT OF ABC TRANSPORTER"/>
    <property type="match status" value="1"/>
</dbReference>
<feature type="signal peptide" evidence="3">
    <location>
        <begin position="1"/>
        <end position="39"/>
    </location>
</feature>
<keyword evidence="6" id="KW-1185">Reference proteome</keyword>
<dbReference type="InterPro" id="IPR000914">
    <property type="entry name" value="SBP_5_dom"/>
</dbReference>
<evidence type="ECO:0000313" key="6">
    <source>
        <dbReference type="Proteomes" id="UP001262410"/>
    </source>
</evidence>
<comment type="subcellular location">
    <subcellularLocation>
        <location evidence="1">Periplasm</location>
    </subcellularLocation>
</comment>
<protein>
    <submittedName>
        <fullName evidence="5">Peptide/nickel transport system substrate-binding protein</fullName>
    </submittedName>
</protein>
<keyword evidence="3" id="KW-0732">Signal</keyword>
<dbReference type="Proteomes" id="UP001262410">
    <property type="component" value="Unassembled WGS sequence"/>
</dbReference>
<dbReference type="Pfam" id="PF00496">
    <property type="entry name" value="SBP_bac_5"/>
    <property type="match status" value="1"/>
</dbReference>
<dbReference type="EMBL" id="JAVDPW010000013">
    <property type="protein sequence ID" value="MDR6293738.1"/>
    <property type="molecule type" value="Genomic_DNA"/>
</dbReference>
<feature type="domain" description="Solute-binding protein family 5" evidence="4">
    <location>
        <begin position="107"/>
        <end position="480"/>
    </location>
</feature>
<dbReference type="InterPro" id="IPR030678">
    <property type="entry name" value="Peptide/Ni-bd"/>
</dbReference>
<comment type="similarity">
    <text evidence="2">Belongs to the bacterial solute-binding protein 5 family.</text>
</comment>
<accession>A0ABU1JZI8</accession>
<name>A0ABU1JZI8_9PROT</name>
<gene>
    <name evidence="5" type="ORF">E9232_006289</name>
</gene>
<evidence type="ECO:0000313" key="5">
    <source>
        <dbReference type="EMBL" id="MDR6293738.1"/>
    </source>
</evidence>
<dbReference type="Gene3D" id="3.10.105.10">
    <property type="entry name" value="Dipeptide-binding Protein, Domain 3"/>
    <property type="match status" value="1"/>
</dbReference>
<comment type="caution">
    <text evidence="5">The sequence shown here is derived from an EMBL/GenBank/DDBJ whole genome shotgun (WGS) entry which is preliminary data.</text>
</comment>